<evidence type="ECO:0000313" key="2">
    <source>
        <dbReference type="Proteomes" id="UP001184614"/>
    </source>
</evidence>
<sequence length="71" mass="8210">MANKELKTQQAKAFVMIAPGNWPIVPSARSRRREVTAWADEHMRTGGWETLRKRGYRIEKMLLVPLGEQSE</sequence>
<gene>
    <name evidence="1" type="ORF">J2782_000773</name>
</gene>
<protein>
    <submittedName>
        <fullName evidence="1">Uncharacterized protein</fullName>
    </submittedName>
</protein>
<dbReference type="Proteomes" id="UP001184614">
    <property type="component" value="Unassembled WGS sequence"/>
</dbReference>
<accession>A0ABU1M4U3</accession>
<reference evidence="1 2" key="1">
    <citation type="submission" date="2023-07" db="EMBL/GenBank/DDBJ databases">
        <title>Sorghum-associated microbial communities from plants grown in Nebraska, USA.</title>
        <authorList>
            <person name="Schachtman D."/>
        </authorList>
    </citation>
    <scope>NUCLEOTIDE SEQUENCE [LARGE SCALE GENOMIC DNA]</scope>
    <source>
        <strain evidence="1 2">DS1730</strain>
    </source>
</reference>
<dbReference type="EMBL" id="JAVDQT010000001">
    <property type="protein sequence ID" value="MDR6431068.1"/>
    <property type="molecule type" value="Genomic_DNA"/>
</dbReference>
<dbReference type="RefSeq" id="WP_310010263.1">
    <property type="nucleotide sequence ID" value="NZ_JAVDQT010000001.1"/>
</dbReference>
<keyword evidence="2" id="KW-1185">Reference proteome</keyword>
<organism evidence="1 2">
    <name type="scientific">Brucella pseudogrignonensis</name>
    <dbReference type="NCBI Taxonomy" id="419475"/>
    <lineage>
        <taxon>Bacteria</taxon>
        <taxon>Pseudomonadati</taxon>
        <taxon>Pseudomonadota</taxon>
        <taxon>Alphaproteobacteria</taxon>
        <taxon>Hyphomicrobiales</taxon>
        <taxon>Brucellaceae</taxon>
        <taxon>Brucella/Ochrobactrum group</taxon>
        <taxon>Brucella</taxon>
    </lineage>
</organism>
<comment type="caution">
    <text evidence="1">The sequence shown here is derived from an EMBL/GenBank/DDBJ whole genome shotgun (WGS) entry which is preliminary data.</text>
</comment>
<evidence type="ECO:0000313" key="1">
    <source>
        <dbReference type="EMBL" id="MDR6431068.1"/>
    </source>
</evidence>
<name>A0ABU1M4U3_9HYPH</name>
<proteinExistence type="predicted"/>